<dbReference type="PANTHER" id="PTHR47959:SF13">
    <property type="entry name" value="ATP-DEPENDENT RNA HELICASE RHLE"/>
    <property type="match status" value="1"/>
</dbReference>
<evidence type="ECO:0000256" key="7">
    <source>
        <dbReference type="RuleBase" id="RU000492"/>
    </source>
</evidence>
<feature type="domain" description="Helicase ATP-binding" evidence="9">
    <location>
        <begin position="38"/>
        <end position="206"/>
    </location>
</feature>
<comment type="caution">
    <text evidence="12">The sequence shown here is derived from an EMBL/GenBank/DDBJ whole genome shotgun (WGS) entry which is preliminary data.</text>
</comment>
<dbReference type="EMBL" id="MEUF01000067">
    <property type="protein sequence ID" value="OGC33092.1"/>
    <property type="molecule type" value="Genomic_DNA"/>
</dbReference>
<comment type="similarity">
    <text evidence="5 7">Belongs to the DEAD box helicase family.</text>
</comment>
<feature type="domain" description="Helicase C-terminal" evidence="10">
    <location>
        <begin position="217"/>
        <end position="379"/>
    </location>
</feature>
<dbReference type="InterPro" id="IPR014001">
    <property type="entry name" value="Helicase_ATP-bd"/>
</dbReference>
<dbReference type="InterPro" id="IPR050079">
    <property type="entry name" value="DEAD_box_RNA_helicase"/>
</dbReference>
<dbReference type="AlphaFoldDB" id="A0A1F4TK43"/>
<dbReference type="InterPro" id="IPR011545">
    <property type="entry name" value="DEAD/DEAH_box_helicase_dom"/>
</dbReference>
<evidence type="ECO:0000256" key="1">
    <source>
        <dbReference type="ARBA" id="ARBA00022741"/>
    </source>
</evidence>
<evidence type="ECO:0000256" key="4">
    <source>
        <dbReference type="ARBA" id="ARBA00022840"/>
    </source>
</evidence>
<dbReference type="GO" id="GO:0003724">
    <property type="term" value="F:RNA helicase activity"/>
    <property type="evidence" value="ECO:0007669"/>
    <property type="project" value="InterPro"/>
</dbReference>
<feature type="domain" description="DEAD-box RNA helicase Q" evidence="11">
    <location>
        <begin position="7"/>
        <end position="35"/>
    </location>
</feature>
<dbReference type="InterPro" id="IPR000629">
    <property type="entry name" value="RNA-helicase_DEAD-box_CS"/>
</dbReference>
<gene>
    <name evidence="12" type="ORF">A2311_05030</name>
</gene>
<sequence>MNANSQSSFYGLGLAPGLLSIIEKLKFTTPTPIQHKAIPPALEGKDIIGIAQTGTGKTMAFGLPMIQRLAQIKGKGLVVVPTRELALQVDEALRKFVIPSGIRTAVLIGGASMFHQLQSLRRAPRIIVATPGRLIDHLQQRNLVLNDVAILVLDEADRMLDMGFAPQINQILQHVSKERQTMLFSATMPNEIVGLARSYMKLPLQVEIAPTGTAAEKVVQEVYIVQRDGKVKLLGFLLTQYHGTVLVFSRTKRGATRLTRDLKAMGYSAAEIHSDRSLFQRKEALEGFKSGKYRILVATDIAARGIDVSGIELVLNYDLPEDPDNYVHRIGRTARAGKEGRAISFATPDQGKDIKDIERLIRTVLPIAKHAELAAESFYQSAAAAPKRYGSHWRDRGKSSFGARRRRH</sequence>
<dbReference type="PROSITE" id="PS51195">
    <property type="entry name" value="Q_MOTIF"/>
    <property type="match status" value="1"/>
</dbReference>
<feature type="short sequence motif" description="Q motif" evidence="6">
    <location>
        <begin position="7"/>
        <end position="35"/>
    </location>
</feature>
<dbReference type="GO" id="GO:0003676">
    <property type="term" value="F:nucleic acid binding"/>
    <property type="evidence" value="ECO:0007669"/>
    <property type="project" value="InterPro"/>
</dbReference>
<dbReference type="STRING" id="1802583.A2311_05030"/>
<evidence type="ECO:0000256" key="6">
    <source>
        <dbReference type="PROSITE-ProRule" id="PRU00552"/>
    </source>
</evidence>
<keyword evidence="1 7" id="KW-0547">Nucleotide-binding</keyword>
<evidence type="ECO:0000256" key="8">
    <source>
        <dbReference type="SAM" id="MobiDB-lite"/>
    </source>
</evidence>
<dbReference type="SMART" id="SM00487">
    <property type="entry name" value="DEXDc"/>
    <property type="match status" value="1"/>
</dbReference>
<organism evidence="12 13">
    <name type="scientific">candidate division WOR-1 bacterium RIFOXYB2_FULL_48_7</name>
    <dbReference type="NCBI Taxonomy" id="1802583"/>
    <lineage>
        <taxon>Bacteria</taxon>
        <taxon>Bacillati</taxon>
        <taxon>Saganbacteria</taxon>
    </lineage>
</organism>
<dbReference type="InterPro" id="IPR044742">
    <property type="entry name" value="DEAD/DEAH_RhlB"/>
</dbReference>
<dbReference type="InterPro" id="IPR001650">
    <property type="entry name" value="Helicase_C-like"/>
</dbReference>
<dbReference type="PROSITE" id="PS51194">
    <property type="entry name" value="HELICASE_CTER"/>
    <property type="match status" value="1"/>
</dbReference>
<dbReference type="GO" id="GO:0005524">
    <property type="term" value="F:ATP binding"/>
    <property type="evidence" value="ECO:0007669"/>
    <property type="project" value="UniProtKB-KW"/>
</dbReference>
<dbReference type="PROSITE" id="PS00039">
    <property type="entry name" value="DEAD_ATP_HELICASE"/>
    <property type="match status" value="1"/>
</dbReference>
<dbReference type="Proteomes" id="UP000178951">
    <property type="component" value="Unassembled WGS sequence"/>
</dbReference>
<dbReference type="Pfam" id="PF00270">
    <property type="entry name" value="DEAD"/>
    <property type="match status" value="1"/>
</dbReference>
<evidence type="ECO:0000313" key="12">
    <source>
        <dbReference type="EMBL" id="OGC33092.1"/>
    </source>
</evidence>
<evidence type="ECO:0000313" key="13">
    <source>
        <dbReference type="Proteomes" id="UP000178951"/>
    </source>
</evidence>
<dbReference type="Pfam" id="PF00271">
    <property type="entry name" value="Helicase_C"/>
    <property type="match status" value="1"/>
</dbReference>
<dbReference type="InterPro" id="IPR027417">
    <property type="entry name" value="P-loop_NTPase"/>
</dbReference>
<keyword evidence="2 7" id="KW-0378">Hydrolase</keyword>
<evidence type="ECO:0008006" key="14">
    <source>
        <dbReference type="Google" id="ProtNLM"/>
    </source>
</evidence>
<evidence type="ECO:0000256" key="3">
    <source>
        <dbReference type="ARBA" id="ARBA00022806"/>
    </source>
</evidence>
<accession>A0A1F4TK43</accession>
<dbReference type="SUPFAM" id="SSF52540">
    <property type="entry name" value="P-loop containing nucleoside triphosphate hydrolases"/>
    <property type="match status" value="1"/>
</dbReference>
<reference evidence="12 13" key="1">
    <citation type="journal article" date="2016" name="Nat. Commun.">
        <title>Thousands of microbial genomes shed light on interconnected biogeochemical processes in an aquifer system.</title>
        <authorList>
            <person name="Anantharaman K."/>
            <person name="Brown C.T."/>
            <person name="Hug L.A."/>
            <person name="Sharon I."/>
            <person name="Castelle C.J."/>
            <person name="Probst A.J."/>
            <person name="Thomas B.C."/>
            <person name="Singh A."/>
            <person name="Wilkins M.J."/>
            <person name="Karaoz U."/>
            <person name="Brodie E.L."/>
            <person name="Williams K.H."/>
            <person name="Hubbard S.S."/>
            <person name="Banfield J.F."/>
        </authorList>
    </citation>
    <scope>NUCLEOTIDE SEQUENCE [LARGE SCALE GENOMIC DNA]</scope>
</reference>
<dbReference type="CDD" id="cd18787">
    <property type="entry name" value="SF2_C_DEAD"/>
    <property type="match status" value="1"/>
</dbReference>
<keyword evidence="4 7" id="KW-0067">ATP-binding</keyword>
<dbReference type="Gene3D" id="3.40.50.300">
    <property type="entry name" value="P-loop containing nucleotide triphosphate hydrolases"/>
    <property type="match status" value="2"/>
</dbReference>
<evidence type="ECO:0000259" key="9">
    <source>
        <dbReference type="PROSITE" id="PS51192"/>
    </source>
</evidence>
<proteinExistence type="inferred from homology"/>
<evidence type="ECO:0000256" key="2">
    <source>
        <dbReference type="ARBA" id="ARBA00022801"/>
    </source>
</evidence>
<evidence type="ECO:0000256" key="5">
    <source>
        <dbReference type="ARBA" id="ARBA00038437"/>
    </source>
</evidence>
<dbReference type="PROSITE" id="PS51192">
    <property type="entry name" value="HELICASE_ATP_BIND_1"/>
    <property type="match status" value="1"/>
</dbReference>
<dbReference type="CDD" id="cd00268">
    <property type="entry name" value="DEADc"/>
    <property type="match status" value="1"/>
</dbReference>
<dbReference type="GO" id="GO:0005829">
    <property type="term" value="C:cytosol"/>
    <property type="evidence" value="ECO:0007669"/>
    <property type="project" value="TreeGrafter"/>
</dbReference>
<protein>
    <recommendedName>
        <fullName evidence="14">DEAD/DEAH box helicase</fullName>
    </recommendedName>
</protein>
<feature type="region of interest" description="Disordered" evidence="8">
    <location>
        <begin position="389"/>
        <end position="408"/>
    </location>
</feature>
<evidence type="ECO:0000259" key="11">
    <source>
        <dbReference type="PROSITE" id="PS51195"/>
    </source>
</evidence>
<dbReference type="SMART" id="SM00490">
    <property type="entry name" value="HELICc"/>
    <property type="match status" value="1"/>
</dbReference>
<evidence type="ECO:0000259" key="10">
    <source>
        <dbReference type="PROSITE" id="PS51194"/>
    </source>
</evidence>
<dbReference type="InterPro" id="IPR014014">
    <property type="entry name" value="RNA_helicase_DEAD_Q_motif"/>
</dbReference>
<dbReference type="PANTHER" id="PTHR47959">
    <property type="entry name" value="ATP-DEPENDENT RNA HELICASE RHLE-RELATED"/>
    <property type="match status" value="1"/>
</dbReference>
<dbReference type="GO" id="GO:0016787">
    <property type="term" value="F:hydrolase activity"/>
    <property type="evidence" value="ECO:0007669"/>
    <property type="project" value="UniProtKB-KW"/>
</dbReference>
<name>A0A1F4TK43_UNCSA</name>
<keyword evidence="3 7" id="KW-0347">Helicase</keyword>